<proteinExistence type="predicted"/>
<accession>A0ACC3DNT3</accession>
<dbReference type="EMBL" id="JAWDJW010002024">
    <property type="protein sequence ID" value="KAK3078291.1"/>
    <property type="molecule type" value="Genomic_DNA"/>
</dbReference>
<sequence length="342" mass="37755">MSAPKDAVIAPGSTILITGANGYIGSHVADQLLQRGYLVRGTVRDAAKNAWLTELFDKEYGSGKFELVEVKELTKENLASVMKGCAGVANVASDVSFGPDPNVVVTGAVNLIKGALEAAASEPSIQRFVQTSSSSAVAMFESNKRFDITSDTWNTKAEAEAWKPPPYTPERGIFVYAASKTQQEREMWNFVKERKPHFVANSVLPDFNVGKILNVEKQGYPSSIAMLKAVFEGNTEMAFMLPPQHEVDVQDTARLHVAALLHPGVKNERVFAYAEPKNNTNTIQLLRELYPERTFPDPPENEGEDWSNVTAKPRAEELLRWTGVDGWTSYRDSMKLVTDTLL</sequence>
<reference evidence="1" key="1">
    <citation type="submission" date="2024-09" db="EMBL/GenBank/DDBJ databases">
        <title>Black Yeasts Isolated from many extreme environments.</title>
        <authorList>
            <person name="Coleine C."/>
            <person name="Stajich J.E."/>
            <person name="Selbmann L."/>
        </authorList>
    </citation>
    <scope>NUCLEOTIDE SEQUENCE</scope>
    <source>
        <strain evidence="1">CCFEE 5737</strain>
    </source>
</reference>
<name>A0ACC3DNT3_9PEZI</name>
<organism evidence="1 2">
    <name type="scientific">Coniosporium uncinatum</name>
    <dbReference type="NCBI Taxonomy" id="93489"/>
    <lineage>
        <taxon>Eukaryota</taxon>
        <taxon>Fungi</taxon>
        <taxon>Dikarya</taxon>
        <taxon>Ascomycota</taxon>
        <taxon>Pezizomycotina</taxon>
        <taxon>Dothideomycetes</taxon>
        <taxon>Dothideomycetes incertae sedis</taxon>
        <taxon>Coniosporium</taxon>
    </lineage>
</organism>
<comment type="caution">
    <text evidence="1">The sequence shown here is derived from an EMBL/GenBank/DDBJ whole genome shotgun (WGS) entry which is preliminary data.</text>
</comment>
<evidence type="ECO:0000313" key="2">
    <source>
        <dbReference type="Proteomes" id="UP001186974"/>
    </source>
</evidence>
<keyword evidence="2" id="KW-1185">Reference proteome</keyword>
<evidence type="ECO:0000313" key="1">
    <source>
        <dbReference type="EMBL" id="KAK3078291.1"/>
    </source>
</evidence>
<dbReference type="Proteomes" id="UP001186974">
    <property type="component" value="Unassembled WGS sequence"/>
</dbReference>
<protein>
    <submittedName>
        <fullName evidence="1">Uncharacterized protein</fullName>
    </submittedName>
</protein>
<gene>
    <name evidence="1" type="ORF">LTS18_007950</name>
</gene>